<gene>
    <name evidence="1" type="ORF">HMPREF0673_01783</name>
</gene>
<dbReference type="eggNOG" id="ENOG5033BC0">
    <property type="taxonomic scope" value="Bacteria"/>
</dbReference>
<dbReference type="Pfam" id="PF05402">
    <property type="entry name" value="PqqD"/>
    <property type="match status" value="1"/>
</dbReference>
<name>G6AYS2_9BACT</name>
<evidence type="ECO:0000313" key="2">
    <source>
        <dbReference type="Proteomes" id="UP000004407"/>
    </source>
</evidence>
<accession>G6AYS2</accession>
<sequence length="109" mass="12244">MGILPIPRTHKAFKSKKSKKTMKIKKGFVLRDICGENIIVAEGKENIDFTKIISMNESAALLWEGVKNKEFDAETLKELLCEEYDIDDATAENDAKALLDSWIKAGIVE</sequence>
<organism evidence="1 2">
    <name type="scientific">Leyella stercorea DSM 18206</name>
    <dbReference type="NCBI Taxonomy" id="1002367"/>
    <lineage>
        <taxon>Bacteria</taxon>
        <taxon>Pseudomonadati</taxon>
        <taxon>Bacteroidota</taxon>
        <taxon>Bacteroidia</taxon>
        <taxon>Bacteroidales</taxon>
        <taxon>Prevotellaceae</taxon>
        <taxon>Leyella</taxon>
    </lineage>
</organism>
<evidence type="ECO:0000313" key="1">
    <source>
        <dbReference type="EMBL" id="EHJ39076.1"/>
    </source>
</evidence>
<evidence type="ECO:0008006" key="3">
    <source>
        <dbReference type="Google" id="ProtNLM"/>
    </source>
</evidence>
<dbReference type="EMBL" id="AFZZ01000157">
    <property type="protein sequence ID" value="EHJ39076.1"/>
    <property type="molecule type" value="Genomic_DNA"/>
</dbReference>
<dbReference type="HOGENOM" id="CLU_159325_0_0_10"/>
<dbReference type="InterPro" id="IPR008792">
    <property type="entry name" value="PQQD"/>
</dbReference>
<comment type="caution">
    <text evidence="1">The sequence shown here is derived from an EMBL/GenBank/DDBJ whole genome shotgun (WGS) entry which is preliminary data.</text>
</comment>
<protein>
    <recommendedName>
        <fullName evidence="3">PqqD family protein</fullName>
    </recommendedName>
</protein>
<dbReference type="AlphaFoldDB" id="G6AYS2"/>
<proteinExistence type="predicted"/>
<reference evidence="1 2" key="1">
    <citation type="submission" date="2011-08" db="EMBL/GenBank/DDBJ databases">
        <authorList>
            <person name="Weinstock G."/>
            <person name="Sodergren E."/>
            <person name="Clifton S."/>
            <person name="Fulton L."/>
            <person name="Fulton B."/>
            <person name="Courtney L."/>
            <person name="Fronick C."/>
            <person name="Harrison M."/>
            <person name="Strong C."/>
            <person name="Farmer C."/>
            <person name="Delahaunty K."/>
            <person name="Markovic C."/>
            <person name="Hall O."/>
            <person name="Minx P."/>
            <person name="Tomlinson C."/>
            <person name="Mitreva M."/>
            <person name="Hou S."/>
            <person name="Chen J."/>
            <person name="Wollam A."/>
            <person name="Pepin K.H."/>
            <person name="Johnson M."/>
            <person name="Bhonagiri V."/>
            <person name="Zhang X."/>
            <person name="Suruliraj S."/>
            <person name="Warren W."/>
            <person name="Chinwalla A."/>
            <person name="Mardis E.R."/>
            <person name="Wilson R.K."/>
        </authorList>
    </citation>
    <scope>NUCLEOTIDE SEQUENCE [LARGE SCALE GENOMIC DNA]</scope>
    <source>
        <strain evidence="1 2">DSM 18206</strain>
    </source>
</reference>
<dbReference type="Proteomes" id="UP000004407">
    <property type="component" value="Unassembled WGS sequence"/>
</dbReference>
<dbReference type="PATRIC" id="fig|1002367.3.peg.1443"/>